<dbReference type="EMBL" id="UINC01101784">
    <property type="protein sequence ID" value="SVC62871.1"/>
    <property type="molecule type" value="Genomic_DNA"/>
</dbReference>
<proteinExistence type="predicted"/>
<feature type="non-terminal residue" evidence="1">
    <location>
        <position position="1"/>
    </location>
</feature>
<dbReference type="Pfam" id="PF09754">
    <property type="entry name" value="PAC2"/>
    <property type="match status" value="1"/>
</dbReference>
<name>A0A382NTH0_9ZZZZ</name>
<dbReference type="AlphaFoldDB" id="A0A382NTH0"/>
<dbReference type="Gene3D" id="3.40.50.10900">
    <property type="entry name" value="PAC-like subunit"/>
    <property type="match status" value="1"/>
</dbReference>
<gene>
    <name evidence="1" type="ORF">METZ01_LOCUS315725</name>
</gene>
<dbReference type="InterPro" id="IPR038389">
    <property type="entry name" value="PSMG2_sf"/>
</dbReference>
<sequence>VNIGAFDITEPIPELKEPHVVSVLVPWMDAGSVGTLAIGSLMRYFDAQELGKLSTPGRFFDFTRYRPTAQNIEGRREITVPNSHIYLVKRESGNDLLLFHLLEP</sequence>
<dbReference type="InterPro" id="IPR019151">
    <property type="entry name" value="Proteasome_assmbl_chaperone_2"/>
</dbReference>
<organism evidence="1">
    <name type="scientific">marine metagenome</name>
    <dbReference type="NCBI Taxonomy" id="408172"/>
    <lineage>
        <taxon>unclassified sequences</taxon>
        <taxon>metagenomes</taxon>
        <taxon>ecological metagenomes</taxon>
    </lineage>
</organism>
<reference evidence="1" key="1">
    <citation type="submission" date="2018-05" db="EMBL/GenBank/DDBJ databases">
        <authorList>
            <person name="Lanie J.A."/>
            <person name="Ng W.-L."/>
            <person name="Kazmierczak K.M."/>
            <person name="Andrzejewski T.M."/>
            <person name="Davidsen T.M."/>
            <person name="Wayne K.J."/>
            <person name="Tettelin H."/>
            <person name="Glass J.I."/>
            <person name="Rusch D."/>
            <person name="Podicherti R."/>
            <person name="Tsui H.-C.T."/>
            <person name="Winkler M.E."/>
        </authorList>
    </citation>
    <scope>NUCLEOTIDE SEQUENCE</scope>
</reference>
<feature type="non-terminal residue" evidence="1">
    <location>
        <position position="104"/>
    </location>
</feature>
<protein>
    <submittedName>
        <fullName evidence="1">Uncharacterized protein</fullName>
    </submittedName>
</protein>
<dbReference type="SUPFAM" id="SSF159659">
    <property type="entry name" value="Cgl1923-like"/>
    <property type="match status" value="1"/>
</dbReference>
<accession>A0A382NTH0</accession>
<evidence type="ECO:0000313" key="1">
    <source>
        <dbReference type="EMBL" id="SVC62871.1"/>
    </source>
</evidence>